<keyword evidence="1" id="KW-0732">Signal</keyword>
<name>A0A1H5A890_TSUTY</name>
<accession>A0A1H5A890</accession>
<keyword evidence="4" id="KW-1185">Reference proteome</keyword>
<dbReference type="STRING" id="57704.SAMN04489793_4814"/>
<dbReference type="OrthoDB" id="3543927at2"/>
<dbReference type="Proteomes" id="UP000182241">
    <property type="component" value="Unassembled WGS sequence"/>
</dbReference>
<evidence type="ECO:0000256" key="1">
    <source>
        <dbReference type="SAM" id="SignalP"/>
    </source>
</evidence>
<organism evidence="3 4">
    <name type="scientific">Tsukamurella tyrosinosolvens</name>
    <dbReference type="NCBI Taxonomy" id="57704"/>
    <lineage>
        <taxon>Bacteria</taxon>
        <taxon>Bacillati</taxon>
        <taxon>Actinomycetota</taxon>
        <taxon>Actinomycetes</taxon>
        <taxon>Mycobacteriales</taxon>
        <taxon>Tsukamurellaceae</taxon>
        <taxon>Tsukamurella</taxon>
    </lineage>
</organism>
<evidence type="ECO:0000259" key="2">
    <source>
        <dbReference type="Pfam" id="PF22599"/>
    </source>
</evidence>
<gene>
    <name evidence="3" type="ORF">SAMN04489793_4814</name>
</gene>
<dbReference type="InterPro" id="IPR054384">
    <property type="entry name" value="SecDF_P1_head"/>
</dbReference>
<feature type="signal peptide" evidence="1">
    <location>
        <begin position="1"/>
        <end position="24"/>
    </location>
</feature>
<feature type="chain" id="PRO_5010201833" evidence="1">
    <location>
        <begin position="25"/>
        <end position="179"/>
    </location>
</feature>
<reference evidence="4" key="1">
    <citation type="submission" date="2016-10" db="EMBL/GenBank/DDBJ databases">
        <authorList>
            <person name="Varghese N."/>
            <person name="Submissions S."/>
        </authorList>
    </citation>
    <scope>NUCLEOTIDE SEQUENCE [LARGE SCALE GENOMIC DNA]</scope>
    <source>
        <strain evidence="4">DSM 44234</strain>
    </source>
</reference>
<protein>
    <submittedName>
        <fullName evidence="3">Preprotein translocase subunit SecD</fullName>
    </submittedName>
</protein>
<proteinExistence type="predicted"/>
<dbReference type="PROSITE" id="PS51257">
    <property type="entry name" value="PROKAR_LIPOPROTEIN"/>
    <property type="match status" value="1"/>
</dbReference>
<sequence length="179" mass="18097">MANRGGIRTATTATVVAAALTATAACGQSGNGGHESPPSSASPAVVAPQLRVVTSAEPVGSRACPTATPAPSATAELCERTGPMLYRLEPSVTHAPATDAGVTEQSGQWLVTFQLDAADSRAVAETTARNVNKQLAIVVGARVVSAPVIRSGIDGGRIQLAGGFTEQQARDLAQQLKPS</sequence>
<evidence type="ECO:0000313" key="3">
    <source>
        <dbReference type="EMBL" id="SED38549.1"/>
    </source>
</evidence>
<dbReference type="EMBL" id="FNSA01000003">
    <property type="protein sequence ID" value="SED38549.1"/>
    <property type="molecule type" value="Genomic_DNA"/>
</dbReference>
<evidence type="ECO:0000313" key="4">
    <source>
        <dbReference type="Proteomes" id="UP000182241"/>
    </source>
</evidence>
<feature type="domain" description="SecDF P1 head subdomain" evidence="2">
    <location>
        <begin position="96"/>
        <end position="177"/>
    </location>
</feature>
<dbReference type="Gene3D" id="3.30.1360.200">
    <property type="match status" value="1"/>
</dbReference>
<dbReference type="AlphaFoldDB" id="A0A1H5A890"/>
<dbReference type="Pfam" id="PF22599">
    <property type="entry name" value="SecDF_P1_head"/>
    <property type="match status" value="1"/>
</dbReference>
<dbReference type="RefSeq" id="WP_139286301.1">
    <property type="nucleotide sequence ID" value="NZ_CBDRGN010000006.1"/>
</dbReference>